<dbReference type="Pfam" id="PF09084">
    <property type="entry name" value="NMT1"/>
    <property type="match status" value="1"/>
</dbReference>
<reference evidence="3 4" key="1">
    <citation type="submission" date="2020-02" db="EMBL/GenBank/DDBJ databases">
        <title>Shewanella WXL01 sp. nov., a marine bacterium isolated from green algae in Luhuitou Fringing Reef (Northern South China Sea).</title>
        <authorList>
            <person name="Wang X."/>
        </authorList>
    </citation>
    <scope>NUCLEOTIDE SEQUENCE [LARGE SCALE GENOMIC DNA]</scope>
    <source>
        <strain evidence="3 4">MCCC 1A01895</strain>
    </source>
</reference>
<proteinExistence type="predicted"/>
<keyword evidence="4" id="KW-1185">Reference proteome</keyword>
<evidence type="ECO:0000313" key="3">
    <source>
        <dbReference type="EMBL" id="MBR9726965.1"/>
    </source>
</evidence>
<sequence>MKSLLRMICCCCVIFSSSCHKPLTDIPAPVTVKFAVPMQLSAILLHLAINEGFLDNHGITAEVSYYPSGKRALQEGLINGDAQVVSTADIPFILAIHEHHSITCLATLSFNDNVNGIIANRQKGINNISDLKGKRIGTQENSTVHHFHDSILPLYGIKLTDINTLFFKAETLPARLYRGEIDAFTMREPFLNQAKSLLGNDAISFKFPNDYIQYEVLLAKNQLLHDSPETVSNILKALADAEQYVRMHPQKALASFAKNIDMPEHAFAHDWQSYNAQLQFPQAALTLWEGQWQWEETLEEKNHVHTEPHEFMVLDYINEHFLKDLYPNKVSVIAHE</sequence>
<comment type="caution">
    <text evidence="3">The sequence shown here is derived from an EMBL/GenBank/DDBJ whole genome shotgun (WGS) entry which is preliminary data.</text>
</comment>
<keyword evidence="1" id="KW-0732">Signal</keyword>
<dbReference type="Proteomes" id="UP000811844">
    <property type="component" value="Unassembled WGS sequence"/>
</dbReference>
<dbReference type="InterPro" id="IPR015168">
    <property type="entry name" value="SsuA/THI5"/>
</dbReference>
<dbReference type="RefSeq" id="WP_194823816.1">
    <property type="nucleotide sequence ID" value="NZ_JAAIKR010000001.1"/>
</dbReference>
<feature type="signal peptide" evidence="1">
    <location>
        <begin position="1"/>
        <end position="21"/>
    </location>
</feature>
<dbReference type="SUPFAM" id="SSF53850">
    <property type="entry name" value="Periplasmic binding protein-like II"/>
    <property type="match status" value="1"/>
</dbReference>
<evidence type="ECO:0000313" key="4">
    <source>
        <dbReference type="Proteomes" id="UP000811844"/>
    </source>
</evidence>
<dbReference type="PANTHER" id="PTHR30024">
    <property type="entry name" value="ALIPHATIC SULFONATES-BINDING PROTEIN-RELATED"/>
    <property type="match status" value="1"/>
</dbReference>
<gene>
    <name evidence="3" type="ORF">G3R48_03020</name>
</gene>
<dbReference type="EMBL" id="JAAIKR010000001">
    <property type="protein sequence ID" value="MBR9726965.1"/>
    <property type="molecule type" value="Genomic_DNA"/>
</dbReference>
<dbReference type="Gene3D" id="3.40.190.10">
    <property type="entry name" value="Periplasmic binding protein-like II"/>
    <property type="match status" value="2"/>
</dbReference>
<feature type="domain" description="SsuA/THI5-like" evidence="2">
    <location>
        <begin position="46"/>
        <end position="252"/>
    </location>
</feature>
<dbReference type="PROSITE" id="PS51257">
    <property type="entry name" value="PROKAR_LIPOPROTEIN"/>
    <property type="match status" value="1"/>
</dbReference>
<evidence type="ECO:0000259" key="2">
    <source>
        <dbReference type="Pfam" id="PF09084"/>
    </source>
</evidence>
<feature type="chain" id="PRO_5045128327" evidence="1">
    <location>
        <begin position="22"/>
        <end position="336"/>
    </location>
</feature>
<protein>
    <submittedName>
        <fullName evidence="3">ABC transporter substrate-binding protein</fullName>
    </submittedName>
</protein>
<organism evidence="3 4">
    <name type="scientific">Shewanella intestini</name>
    <dbReference type="NCBI Taxonomy" id="2017544"/>
    <lineage>
        <taxon>Bacteria</taxon>
        <taxon>Pseudomonadati</taxon>
        <taxon>Pseudomonadota</taxon>
        <taxon>Gammaproteobacteria</taxon>
        <taxon>Alteromonadales</taxon>
        <taxon>Shewanellaceae</taxon>
        <taxon>Shewanella</taxon>
    </lineage>
</organism>
<accession>A0ABS5I0W3</accession>
<evidence type="ECO:0000256" key="1">
    <source>
        <dbReference type="SAM" id="SignalP"/>
    </source>
</evidence>
<name>A0ABS5I0W3_9GAMM</name>